<proteinExistence type="predicted"/>
<keyword evidence="3" id="KW-0963">Cytoplasm</keyword>
<feature type="compositionally biased region" description="Basic and acidic residues" evidence="12">
    <location>
        <begin position="737"/>
        <end position="746"/>
    </location>
</feature>
<dbReference type="FunFam" id="1.10.510.10:FF:000441">
    <property type="entry name" value="Serine/threonine protein kinase"/>
    <property type="match status" value="1"/>
</dbReference>
<keyword evidence="9" id="KW-0067">ATP-binding</keyword>
<keyword evidence="5" id="KW-0597">Phosphoprotein</keyword>
<feature type="region of interest" description="Disordered" evidence="12">
    <location>
        <begin position="906"/>
        <end position="1035"/>
    </location>
</feature>
<protein>
    <recommendedName>
        <fullName evidence="2">non-specific serine/threonine protein kinase</fullName>
        <ecNumber evidence="2">2.7.11.1</ecNumber>
    </recommendedName>
</protein>
<keyword evidence="6" id="KW-0808">Transferase</keyword>
<dbReference type="RefSeq" id="XP_060281945.1">
    <property type="nucleotide sequence ID" value="XM_060428395.1"/>
</dbReference>
<dbReference type="InterPro" id="IPR000719">
    <property type="entry name" value="Prot_kinase_dom"/>
</dbReference>
<evidence type="ECO:0000256" key="12">
    <source>
        <dbReference type="SAM" id="MobiDB-lite"/>
    </source>
</evidence>
<evidence type="ECO:0000256" key="1">
    <source>
        <dbReference type="ARBA" id="ARBA00004496"/>
    </source>
</evidence>
<dbReference type="SUPFAM" id="SSF56112">
    <property type="entry name" value="Protein kinase-like (PK-like)"/>
    <property type="match status" value="1"/>
</dbReference>
<evidence type="ECO:0000256" key="5">
    <source>
        <dbReference type="ARBA" id="ARBA00022553"/>
    </source>
</evidence>
<name>A0AAJ0FFP5_9PEZI</name>
<feature type="compositionally biased region" description="Basic residues" evidence="12">
    <location>
        <begin position="747"/>
        <end position="757"/>
    </location>
</feature>
<dbReference type="InterPro" id="IPR008271">
    <property type="entry name" value="Ser/Thr_kinase_AS"/>
</dbReference>
<feature type="compositionally biased region" description="Basic and acidic residues" evidence="12">
    <location>
        <begin position="813"/>
        <end position="824"/>
    </location>
</feature>
<feature type="compositionally biased region" description="Polar residues" evidence="12">
    <location>
        <begin position="603"/>
        <end position="616"/>
    </location>
</feature>
<comment type="subcellular location">
    <subcellularLocation>
        <location evidence="1">Cytoplasm</location>
    </subcellularLocation>
</comment>
<dbReference type="PANTHER" id="PTHR22967">
    <property type="entry name" value="SERINE/THREONINE PROTEIN KINASE"/>
    <property type="match status" value="1"/>
</dbReference>
<reference evidence="14" key="1">
    <citation type="submission" date="2023-06" db="EMBL/GenBank/DDBJ databases">
        <title>Genome-scale phylogeny and comparative genomics of the fungal order Sordariales.</title>
        <authorList>
            <consortium name="Lawrence Berkeley National Laboratory"/>
            <person name="Hensen N."/>
            <person name="Bonometti L."/>
            <person name="Westerberg I."/>
            <person name="Brannstrom I.O."/>
            <person name="Guillou S."/>
            <person name="Cros-Aarteil S."/>
            <person name="Calhoun S."/>
            <person name="Haridas S."/>
            <person name="Kuo A."/>
            <person name="Mondo S."/>
            <person name="Pangilinan J."/>
            <person name="Riley R."/>
            <person name="Labutti K."/>
            <person name="Andreopoulos B."/>
            <person name="Lipzen A."/>
            <person name="Chen C."/>
            <person name="Yanf M."/>
            <person name="Daum C."/>
            <person name="Ng V."/>
            <person name="Clum A."/>
            <person name="Steindorff A."/>
            <person name="Ohm R."/>
            <person name="Martin F."/>
            <person name="Silar P."/>
            <person name="Natvig D."/>
            <person name="Lalanne C."/>
            <person name="Gautier V."/>
            <person name="Ament-Velasquez S.L."/>
            <person name="Kruys A."/>
            <person name="Hutchinson M.I."/>
            <person name="Powell A.J."/>
            <person name="Barry K."/>
            <person name="Miller A.N."/>
            <person name="Grigoriev I.V."/>
            <person name="Debuchy R."/>
            <person name="Gladieux P."/>
            <person name="Thoren M.H."/>
            <person name="Johannesson H."/>
        </authorList>
    </citation>
    <scope>NUCLEOTIDE SEQUENCE</scope>
    <source>
        <strain evidence="14">8032-3</strain>
    </source>
</reference>
<dbReference type="EMBL" id="MU839014">
    <property type="protein sequence ID" value="KAK1765732.1"/>
    <property type="molecule type" value="Genomic_DNA"/>
</dbReference>
<feature type="compositionally biased region" description="Polar residues" evidence="12">
    <location>
        <begin position="538"/>
        <end position="555"/>
    </location>
</feature>
<organism evidence="14 15">
    <name type="scientific">Phialemonium atrogriseum</name>
    <dbReference type="NCBI Taxonomy" id="1093897"/>
    <lineage>
        <taxon>Eukaryota</taxon>
        <taxon>Fungi</taxon>
        <taxon>Dikarya</taxon>
        <taxon>Ascomycota</taxon>
        <taxon>Pezizomycotina</taxon>
        <taxon>Sordariomycetes</taxon>
        <taxon>Sordariomycetidae</taxon>
        <taxon>Cephalothecales</taxon>
        <taxon>Cephalothecaceae</taxon>
        <taxon>Phialemonium</taxon>
    </lineage>
</organism>
<evidence type="ECO:0000256" key="9">
    <source>
        <dbReference type="ARBA" id="ARBA00022840"/>
    </source>
</evidence>
<feature type="compositionally biased region" description="Polar residues" evidence="12">
    <location>
        <begin position="916"/>
        <end position="926"/>
    </location>
</feature>
<sequence>MASYGQAVPAAGPRPGHGAAYGGTMPVGPPGAPVGTFVPGTKIQVGSHRVVIQKYLSEGGFAHVYLVKLNSPVDGTDQAVLKRVAVPDKDSLRGMRIEVETMKRLKGHKPIVTYIDSHASELRGGGYEVFLLMEYCNGGGLIDFMNTRLQHRLTEPEILGIFADVAEGVACMHYLKPALLHRDLKVENVLITTTGSVKKFKLCDFGSAASPRAAPTTVAECRLMDEDVQKHTTMQYRSPEMVDVYRKQPIDEKSDIWALGVLLYKLCYYTTPFEEQGQLAILNASYKFPSYPAFSDRLKKLIASMLRENQKTRPNIYQVLREACSMQGREVPIKDIYSGRSQSEPRGSGKMTVPEQKTSSTPVVGAVFARPAQQQQVIPEVERMRRGRPPTTSQPAGQPGKPSRSPVKVLNGDPFAALDSKTSASGPGDELSSRFPTLDQFSILLESRTKFDFDDPASPPAAQQPKDLSQRVTERLADDAFAPTQPKPTPTPASRRQSSETSRPKMHPSIPPEVPLMGPTKSASAPPKPVELSRASAIISNSPELQAISSQTSQPLKVAYQPAPSRPVMVSTGTMTSEPSPERPTTTAPYQVYRFPKADEQRSSSLPRRQDPSSSDLLRADTPKASLSGAIPRVPPFQPQPGHARHPSSSRPSLEGGRPNMDQIEPMIKSKSTTSARPRPASTHLESNIDYLREREALPKPLGSLAHPSPKYAEKHLPAPPEPDDETNISSNVEFLRSMEDSDPKKKDKGYHKHGKRSSLTSLGAGTKNKLAGKFGDAFKRFEGSGPPPPRTPSPLKDLERRDLTPIAGSEATDGRSDDGHVLEETDDMTPEMRRELERRRLSQEEARVAAAGAEYRQRVQGGSTGPTPLPKSIGGVSRAVSIQNKVQSLLDESSRSTVSVTRTAQGYGHYIDSSPVANRPSTSDSRPAIPRKPLGAGQRPDSGDAGARRGPPIGGAGSAEPTGLARPIPAGGAPKPMAPPKPTHLNKNPAPISNLPAGARAGSPPKPMMPPSSSGGGINAPRVRGPGPPREHLVAVDLPGQPTIEMSPAERDDYIRDFQKRFPSLTSIEMVERDLGAEAEAKIGR</sequence>
<evidence type="ECO:0000256" key="8">
    <source>
        <dbReference type="ARBA" id="ARBA00022777"/>
    </source>
</evidence>
<comment type="catalytic activity">
    <reaction evidence="10">
        <text>L-threonyl-[protein] + ATP = O-phospho-L-threonyl-[protein] + ADP + H(+)</text>
        <dbReference type="Rhea" id="RHEA:46608"/>
        <dbReference type="Rhea" id="RHEA-COMP:11060"/>
        <dbReference type="Rhea" id="RHEA-COMP:11605"/>
        <dbReference type="ChEBI" id="CHEBI:15378"/>
        <dbReference type="ChEBI" id="CHEBI:30013"/>
        <dbReference type="ChEBI" id="CHEBI:30616"/>
        <dbReference type="ChEBI" id="CHEBI:61977"/>
        <dbReference type="ChEBI" id="CHEBI:456216"/>
        <dbReference type="EC" id="2.7.11.1"/>
    </reaction>
</comment>
<evidence type="ECO:0000256" key="11">
    <source>
        <dbReference type="ARBA" id="ARBA00048679"/>
    </source>
</evidence>
<dbReference type="Pfam" id="PF00069">
    <property type="entry name" value="Pkinase"/>
    <property type="match status" value="1"/>
</dbReference>
<keyword evidence="7" id="KW-0547">Nucleotide-binding</keyword>
<keyword evidence="4" id="KW-0723">Serine/threonine-protein kinase</keyword>
<dbReference type="GO" id="GO:0004674">
    <property type="term" value="F:protein serine/threonine kinase activity"/>
    <property type="evidence" value="ECO:0007669"/>
    <property type="project" value="UniProtKB-KW"/>
</dbReference>
<dbReference type="PROSITE" id="PS00108">
    <property type="entry name" value="PROTEIN_KINASE_ST"/>
    <property type="match status" value="1"/>
</dbReference>
<dbReference type="EC" id="2.7.11.1" evidence="2"/>
<dbReference type="GO" id="GO:0005737">
    <property type="term" value="C:cytoplasm"/>
    <property type="evidence" value="ECO:0007669"/>
    <property type="project" value="UniProtKB-SubCell"/>
</dbReference>
<feature type="compositionally biased region" description="Low complexity" evidence="12">
    <location>
        <begin position="576"/>
        <end position="589"/>
    </location>
</feature>
<dbReference type="Gene3D" id="1.10.510.10">
    <property type="entry name" value="Transferase(Phosphotransferase) domain 1"/>
    <property type="match status" value="1"/>
</dbReference>
<comment type="caution">
    <text evidence="14">The sequence shown here is derived from an EMBL/GenBank/DDBJ whole genome shotgun (WGS) entry which is preliminary data.</text>
</comment>
<feature type="region of interest" description="Disordered" evidence="12">
    <location>
        <begin position="451"/>
        <end position="832"/>
    </location>
</feature>
<dbReference type="GO" id="GO:0005524">
    <property type="term" value="F:ATP binding"/>
    <property type="evidence" value="ECO:0007669"/>
    <property type="project" value="UniProtKB-KW"/>
</dbReference>
<evidence type="ECO:0000256" key="3">
    <source>
        <dbReference type="ARBA" id="ARBA00022490"/>
    </source>
</evidence>
<dbReference type="Proteomes" id="UP001244011">
    <property type="component" value="Unassembled WGS sequence"/>
</dbReference>
<evidence type="ECO:0000256" key="7">
    <source>
        <dbReference type="ARBA" id="ARBA00022741"/>
    </source>
</evidence>
<dbReference type="GO" id="GO:0000147">
    <property type="term" value="P:actin cortical patch assembly"/>
    <property type="evidence" value="ECO:0007669"/>
    <property type="project" value="TreeGrafter"/>
</dbReference>
<accession>A0AAJ0FFP5</accession>
<comment type="catalytic activity">
    <reaction evidence="11">
        <text>L-seryl-[protein] + ATP = O-phospho-L-seryl-[protein] + ADP + H(+)</text>
        <dbReference type="Rhea" id="RHEA:17989"/>
        <dbReference type="Rhea" id="RHEA-COMP:9863"/>
        <dbReference type="Rhea" id="RHEA-COMP:11604"/>
        <dbReference type="ChEBI" id="CHEBI:15378"/>
        <dbReference type="ChEBI" id="CHEBI:29999"/>
        <dbReference type="ChEBI" id="CHEBI:30616"/>
        <dbReference type="ChEBI" id="CHEBI:83421"/>
        <dbReference type="ChEBI" id="CHEBI:456216"/>
        <dbReference type="EC" id="2.7.11.1"/>
    </reaction>
</comment>
<dbReference type="GO" id="GO:0007015">
    <property type="term" value="P:actin filament organization"/>
    <property type="evidence" value="ECO:0007669"/>
    <property type="project" value="TreeGrafter"/>
</dbReference>
<dbReference type="SMART" id="SM00220">
    <property type="entry name" value="S_TKc"/>
    <property type="match status" value="1"/>
</dbReference>
<evidence type="ECO:0000259" key="13">
    <source>
        <dbReference type="PROSITE" id="PS50011"/>
    </source>
</evidence>
<evidence type="ECO:0000256" key="4">
    <source>
        <dbReference type="ARBA" id="ARBA00022527"/>
    </source>
</evidence>
<dbReference type="PROSITE" id="PS50011">
    <property type="entry name" value="PROTEIN_KINASE_DOM"/>
    <property type="match status" value="1"/>
</dbReference>
<dbReference type="AlphaFoldDB" id="A0AAJ0FFP5"/>
<dbReference type="InterPro" id="IPR011009">
    <property type="entry name" value="Kinase-like_dom_sf"/>
</dbReference>
<evidence type="ECO:0000313" key="14">
    <source>
        <dbReference type="EMBL" id="KAK1765732.1"/>
    </source>
</evidence>
<feature type="region of interest" description="Disordered" evidence="12">
    <location>
        <begin position="331"/>
        <end position="434"/>
    </location>
</feature>
<dbReference type="PANTHER" id="PTHR22967:SF57">
    <property type="entry name" value="AUXILIN, ISOFORM A-RELATED"/>
    <property type="match status" value="1"/>
</dbReference>
<feature type="domain" description="Protein kinase" evidence="13">
    <location>
        <begin position="50"/>
        <end position="325"/>
    </location>
</feature>
<dbReference type="GeneID" id="85311582"/>
<evidence type="ECO:0000313" key="15">
    <source>
        <dbReference type="Proteomes" id="UP001244011"/>
    </source>
</evidence>
<dbReference type="CDD" id="cd14037">
    <property type="entry name" value="STKc_NAK_like"/>
    <property type="match status" value="1"/>
</dbReference>
<evidence type="ECO:0000256" key="6">
    <source>
        <dbReference type="ARBA" id="ARBA00022679"/>
    </source>
</evidence>
<feature type="compositionally biased region" description="Basic and acidic residues" evidence="12">
    <location>
        <begin position="468"/>
        <end position="478"/>
    </location>
</feature>
<keyword evidence="8" id="KW-0418">Kinase</keyword>
<keyword evidence="15" id="KW-1185">Reference proteome</keyword>
<gene>
    <name evidence="14" type="ORF">QBC33DRAFT_543781</name>
</gene>
<evidence type="ECO:0000256" key="2">
    <source>
        <dbReference type="ARBA" id="ARBA00012513"/>
    </source>
</evidence>
<evidence type="ECO:0000256" key="10">
    <source>
        <dbReference type="ARBA" id="ARBA00047899"/>
    </source>
</evidence>